<dbReference type="InterPro" id="IPR043129">
    <property type="entry name" value="ATPase_NBD"/>
</dbReference>
<reference evidence="6" key="3">
    <citation type="submission" date="2020-10" db="UniProtKB">
        <authorList>
            <consortium name="WormBaseParasite"/>
        </authorList>
    </citation>
    <scope>IDENTIFICATION</scope>
</reference>
<comment type="similarity">
    <text evidence="2 3">Belongs to the actin family.</text>
</comment>
<evidence type="ECO:0000313" key="6">
    <source>
        <dbReference type="WBParaSite" id="EgrG_001191400"/>
    </source>
</evidence>
<dbReference type="Pfam" id="PF00022">
    <property type="entry name" value="Actin"/>
    <property type="match status" value="1"/>
</dbReference>
<comment type="function">
    <text evidence="1">Actins are highly conserved proteins that are involved in various types of cell motility and are ubiquitously expressed in all eukaryotic cells.</text>
</comment>
<dbReference type="CDD" id="cd13395">
    <property type="entry name" value="ASKHA_NBD_Arp4_ACTL6-like"/>
    <property type="match status" value="1"/>
</dbReference>
<evidence type="ECO:0000313" key="5">
    <source>
        <dbReference type="Proteomes" id="UP000492820"/>
    </source>
</evidence>
<reference evidence="4" key="2">
    <citation type="submission" date="2014-06" db="EMBL/GenBank/DDBJ databases">
        <authorList>
            <person name="Aslett M."/>
        </authorList>
    </citation>
    <scope>NUCLEOTIDE SEQUENCE</scope>
</reference>
<evidence type="ECO:0000313" key="4">
    <source>
        <dbReference type="EMBL" id="CDS22741.1"/>
    </source>
</evidence>
<dbReference type="AlphaFoldDB" id="A0A068WYI8"/>
<dbReference type="Gene3D" id="2.30.36.70">
    <property type="entry name" value="Actin, Chain A, domain 2"/>
    <property type="match status" value="1"/>
</dbReference>
<dbReference type="FunFam" id="3.30.420.40:FF:000058">
    <property type="entry name" value="Putative actin-related protein 5"/>
    <property type="match status" value="1"/>
</dbReference>
<dbReference type="FunFam" id="3.30.420.40:FF:000050">
    <property type="entry name" value="Actin, alpha skeletal muscle"/>
    <property type="match status" value="1"/>
</dbReference>
<dbReference type="PANTHER" id="PTHR11937">
    <property type="entry name" value="ACTIN"/>
    <property type="match status" value="1"/>
</dbReference>
<evidence type="ECO:0000256" key="2">
    <source>
        <dbReference type="ARBA" id="ARBA00006752"/>
    </source>
</evidence>
<proteinExistence type="inferred from homology"/>
<gene>
    <name evidence="4" type="ORF">EgrG_001191400</name>
</gene>
<protein>
    <submittedName>
        <fullName evidence="4 6">Actin 6a</fullName>
    </submittedName>
</protein>
<dbReference type="PROSITE" id="PS00432">
    <property type="entry name" value="ACTINS_2"/>
    <property type="match status" value="1"/>
</dbReference>
<dbReference type="Proteomes" id="UP000492820">
    <property type="component" value="Unassembled WGS sequence"/>
</dbReference>
<dbReference type="Gene3D" id="3.90.640.10">
    <property type="entry name" value="Actin, Chain A, domain 4"/>
    <property type="match status" value="1"/>
</dbReference>
<sequence>MSDEVGAIVLDLGSHTLRGGFAGEDTPKIDMPSYVGCISPKGDSSVTKRIIGTNIYVPHERMEITSFVKEGLIEDWDVFEDVVSHIINFLIPVEKSQHPILLSEPSWNPKLKREKLTEILFEKFEVPAFYLAKSAALACFANGRHTGLVLDCGASCASAVPVYDGRVLLQGVVRTPLAGDFIARQCAKLIKEELKTEPIPYYRVAAKDPVKDREAPRWIEKKLPPLTDSFKSFMEQNLMEDFAATVLQISDERYDQGQMETIPTISYEFPNGYNVELGHERFQIPEALFDPSVLPQSGGSSELSMSHIVSSSISLCDIDIRPNLYNNIVVVGGTSLIVGFTDRLQRDLGLKTPSSMRLKVNFPSSLMERRFSNWVGGSILGSLGTFQQMWISRHEYEEFGKSIIEKKCS</sequence>
<dbReference type="PRINTS" id="PR00190">
    <property type="entry name" value="ACTIN"/>
</dbReference>
<dbReference type="WBParaSite" id="EgrG_001191400">
    <property type="protein sequence ID" value="EgrG_001191400"/>
    <property type="gene ID" value="EgrG_001191400"/>
</dbReference>
<dbReference type="Gene3D" id="3.30.420.40">
    <property type="match status" value="2"/>
</dbReference>
<dbReference type="EMBL" id="LK028587">
    <property type="protein sequence ID" value="CDS22741.1"/>
    <property type="molecule type" value="Genomic_DNA"/>
</dbReference>
<dbReference type="InterPro" id="IPR004000">
    <property type="entry name" value="Actin"/>
</dbReference>
<dbReference type="SUPFAM" id="SSF53067">
    <property type="entry name" value="Actin-like ATPase domain"/>
    <property type="match status" value="2"/>
</dbReference>
<evidence type="ECO:0000256" key="1">
    <source>
        <dbReference type="ARBA" id="ARBA00003520"/>
    </source>
</evidence>
<name>A0A068WYI8_ECHGR</name>
<evidence type="ECO:0000256" key="3">
    <source>
        <dbReference type="RuleBase" id="RU000487"/>
    </source>
</evidence>
<dbReference type="SMART" id="SM00268">
    <property type="entry name" value="ACTIN"/>
    <property type="match status" value="1"/>
</dbReference>
<dbReference type="InterPro" id="IPR004001">
    <property type="entry name" value="Actin_CS"/>
</dbReference>
<accession>A0A068WYI8</accession>
<dbReference type="OrthoDB" id="10249208at2759"/>
<organism evidence="4">
    <name type="scientific">Echinococcus granulosus</name>
    <name type="common">Hydatid tapeworm</name>
    <dbReference type="NCBI Taxonomy" id="6210"/>
    <lineage>
        <taxon>Eukaryota</taxon>
        <taxon>Metazoa</taxon>
        <taxon>Spiralia</taxon>
        <taxon>Lophotrochozoa</taxon>
        <taxon>Platyhelminthes</taxon>
        <taxon>Cestoda</taxon>
        <taxon>Eucestoda</taxon>
        <taxon>Cyclophyllidea</taxon>
        <taxon>Taeniidae</taxon>
        <taxon>Echinococcus</taxon>
        <taxon>Echinococcus granulosus group</taxon>
    </lineage>
</organism>
<reference evidence="4 5" key="1">
    <citation type="journal article" date="2013" name="Nature">
        <title>The genomes of four tapeworm species reveal adaptations to parasitism.</title>
        <authorList>
            <person name="Tsai I.J."/>
            <person name="Zarowiecki M."/>
            <person name="Holroyd N."/>
            <person name="Garciarrubio A."/>
            <person name="Sanchez-Flores A."/>
            <person name="Brooks K.L."/>
            <person name="Tracey A."/>
            <person name="Bobes R.J."/>
            <person name="Fragoso G."/>
            <person name="Sciutto E."/>
            <person name="Aslett M."/>
            <person name="Beasley H."/>
            <person name="Bennett H.M."/>
            <person name="Cai J."/>
            <person name="Camicia F."/>
            <person name="Clark R."/>
            <person name="Cucher M."/>
            <person name="De Silva N."/>
            <person name="Day T.A."/>
            <person name="Deplazes P."/>
            <person name="Estrada K."/>
            <person name="Fernandez C."/>
            <person name="Holland P.W."/>
            <person name="Hou J."/>
            <person name="Hu S."/>
            <person name="Huckvale T."/>
            <person name="Hung S.S."/>
            <person name="Kamenetzky L."/>
            <person name="Keane J.A."/>
            <person name="Kiss F."/>
            <person name="Koziol U."/>
            <person name="Lambert O."/>
            <person name="Liu K."/>
            <person name="Luo X."/>
            <person name="Luo Y."/>
            <person name="Macchiaroli N."/>
            <person name="Nichol S."/>
            <person name="Paps J."/>
            <person name="Parkinson J."/>
            <person name="Pouchkina-Stantcheva N."/>
            <person name="Riddiford N."/>
            <person name="Rosenzvit M."/>
            <person name="Salinas G."/>
            <person name="Wasmuth J.D."/>
            <person name="Zamanian M."/>
            <person name="Zheng Y."/>
            <person name="Cai X."/>
            <person name="Soberon X."/>
            <person name="Olson P.D."/>
            <person name="Laclette J.P."/>
            <person name="Brehm K."/>
            <person name="Berriman M."/>
            <person name="Garciarrubio A."/>
            <person name="Bobes R.J."/>
            <person name="Fragoso G."/>
            <person name="Sanchez-Flores A."/>
            <person name="Estrada K."/>
            <person name="Cevallos M.A."/>
            <person name="Morett E."/>
            <person name="Gonzalez V."/>
            <person name="Portillo T."/>
            <person name="Ochoa-Leyva A."/>
            <person name="Jose M.V."/>
            <person name="Sciutto E."/>
            <person name="Landa A."/>
            <person name="Jimenez L."/>
            <person name="Valdes V."/>
            <person name="Carrero J.C."/>
            <person name="Larralde C."/>
            <person name="Morales-Montor J."/>
            <person name="Limon-Lason J."/>
            <person name="Soberon X."/>
            <person name="Laclette J.P."/>
        </authorList>
    </citation>
    <scope>NUCLEOTIDE SEQUENCE [LARGE SCALE GENOMIC DNA]</scope>
</reference>